<evidence type="ECO:0000313" key="2">
    <source>
        <dbReference type="Proteomes" id="UP000247810"/>
    </source>
</evidence>
<dbReference type="OrthoDB" id="4382065at2759"/>
<evidence type="ECO:0008006" key="3">
    <source>
        <dbReference type="Google" id="ProtNLM"/>
    </source>
</evidence>
<dbReference type="EMBL" id="KZ825970">
    <property type="protein sequence ID" value="PYH90727.1"/>
    <property type="molecule type" value="Genomic_DNA"/>
</dbReference>
<accession>A0A319D8C2</accession>
<protein>
    <recommendedName>
        <fullName evidence="3">F-box domain-containing protein</fullName>
    </recommendedName>
</protein>
<dbReference type="STRING" id="1448320.A0A319D8C2"/>
<keyword evidence="2" id="KW-1185">Reference proteome</keyword>
<dbReference type="AlphaFoldDB" id="A0A319D8C2"/>
<evidence type="ECO:0000313" key="1">
    <source>
        <dbReference type="EMBL" id="PYH90727.1"/>
    </source>
</evidence>
<name>A0A319D8C2_9EURO</name>
<gene>
    <name evidence="1" type="ORF">BO71DRAFT_433572</name>
</gene>
<organism evidence="1 2">
    <name type="scientific">Aspergillus ellipticus CBS 707.79</name>
    <dbReference type="NCBI Taxonomy" id="1448320"/>
    <lineage>
        <taxon>Eukaryota</taxon>
        <taxon>Fungi</taxon>
        <taxon>Dikarya</taxon>
        <taxon>Ascomycota</taxon>
        <taxon>Pezizomycotina</taxon>
        <taxon>Eurotiomycetes</taxon>
        <taxon>Eurotiomycetidae</taxon>
        <taxon>Eurotiales</taxon>
        <taxon>Aspergillaceae</taxon>
        <taxon>Aspergillus</taxon>
        <taxon>Aspergillus subgen. Circumdati</taxon>
    </lineage>
</organism>
<sequence length="410" mass="47393">MSQVFNVCKHRYRIVYILTPADILTLDAMPEQSVEMARSTLSTVTKDIQIMILDLLDPVSLKAAICSCKPLYDLFVTYKKSILSASVTNTICLELLPLALLHKEARKLSWKEGDDFHQLRTRLDTLSNTRYRWGGDTAEIHCLIRFHEHAMQLVDGFIEPALDAWDSTIATPDLAMRRIPPSIQERIRVARALYMHSVLMEAVLVMSCYSEHEEEFDSTRKSFVPGWVELDQFLCICEYLKSLFPDNGYFIGMSPARLLEIMRENKITAPWEYCGVYGEGSYGLYFLPADIVAELGLEWLEERRQTQLAVIRAATAVLMDPLRHMIRWGWVCNPAVDEIVEQHPFLREDHTGVADVWRSKPPADPNYARELPAHWKYETVMWDRSRVFGADKMLPLYPSFKPPFELLRRQ</sequence>
<dbReference type="VEuPathDB" id="FungiDB:BO71DRAFT_433572"/>
<proteinExistence type="predicted"/>
<reference evidence="1 2" key="1">
    <citation type="submission" date="2018-02" db="EMBL/GenBank/DDBJ databases">
        <title>The genomes of Aspergillus section Nigri reveals drivers in fungal speciation.</title>
        <authorList>
            <consortium name="DOE Joint Genome Institute"/>
            <person name="Vesth T.C."/>
            <person name="Nybo J."/>
            <person name="Theobald S."/>
            <person name="Brandl J."/>
            <person name="Frisvad J.C."/>
            <person name="Nielsen K.F."/>
            <person name="Lyhne E.K."/>
            <person name="Kogle M.E."/>
            <person name="Kuo A."/>
            <person name="Riley R."/>
            <person name="Clum A."/>
            <person name="Nolan M."/>
            <person name="Lipzen A."/>
            <person name="Salamov A."/>
            <person name="Henrissat B."/>
            <person name="Wiebenga A."/>
            <person name="De vries R.P."/>
            <person name="Grigoriev I.V."/>
            <person name="Mortensen U.H."/>
            <person name="Andersen M.R."/>
            <person name="Baker S.E."/>
        </authorList>
    </citation>
    <scope>NUCLEOTIDE SEQUENCE [LARGE SCALE GENOMIC DNA]</scope>
    <source>
        <strain evidence="1 2">CBS 707.79</strain>
    </source>
</reference>
<dbReference type="Proteomes" id="UP000247810">
    <property type="component" value="Unassembled WGS sequence"/>
</dbReference>